<evidence type="ECO:0000256" key="2">
    <source>
        <dbReference type="SAM" id="Phobius"/>
    </source>
</evidence>
<evidence type="ECO:0000313" key="4">
    <source>
        <dbReference type="Proteomes" id="UP000018201"/>
    </source>
</evidence>
<name>U6H1A7_9EIME</name>
<reference evidence="3" key="2">
    <citation type="submission" date="2013-10" db="EMBL/GenBank/DDBJ databases">
        <authorList>
            <person name="Aslett M."/>
        </authorList>
    </citation>
    <scope>NUCLEOTIDE SEQUENCE [LARGE SCALE GENOMIC DNA]</scope>
    <source>
        <strain evidence="3">Houghton</strain>
    </source>
</reference>
<dbReference type="VEuPathDB" id="ToxoDB:EPH_0062550"/>
<dbReference type="AlphaFoldDB" id="U6H1A7"/>
<keyword evidence="2" id="KW-1133">Transmembrane helix</keyword>
<feature type="transmembrane region" description="Helical" evidence="2">
    <location>
        <begin position="64"/>
        <end position="97"/>
    </location>
</feature>
<sequence>MMRRLEARAADLEKQSAIERTELQQQLQQERRQQEREVAKVKAFAAAERQQLEATLRDEYTARYAAAAAAAVAAVAAAAAVVVVAAAVVAAAAAAAATFKSQADFHEETLQRKT</sequence>
<dbReference type="Proteomes" id="UP000018201">
    <property type="component" value="Unassembled WGS sequence"/>
</dbReference>
<proteinExistence type="predicted"/>
<evidence type="ECO:0000313" key="3">
    <source>
        <dbReference type="EMBL" id="CDI85263.1"/>
    </source>
</evidence>
<dbReference type="EMBL" id="HG693610">
    <property type="protein sequence ID" value="CDI85263.1"/>
    <property type="molecule type" value="Genomic_DNA"/>
</dbReference>
<keyword evidence="2" id="KW-0472">Membrane</keyword>
<evidence type="ECO:0000256" key="1">
    <source>
        <dbReference type="SAM" id="Coils"/>
    </source>
</evidence>
<reference evidence="3" key="1">
    <citation type="submission" date="2013-10" db="EMBL/GenBank/DDBJ databases">
        <title>Genomic analysis of the causative agents of coccidiosis in chickens.</title>
        <authorList>
            <person name="Reid A.J."/>
            <person name="Blake D."/>
            <person name="Billington K."/>
            <person name="Browne H."/>
            <person name="Dunn M."/>
            <person name="Hung S."/>
            <person name="Kawahara F."/>
            <person name="Miranda-Saavedra D."/>
            <person name="Mourier T."/>
            <person name="Nagra H."/>
            <person name="Otto T.D."/>
            <person name="Rawlings N."/>
            <person name="Sanchez A."/>
            <person name="Sanders M."/>
            <person name="Subramaniam C."/>
            <person name="Tay Y."/>
            <person name="Dear P."/>
            <person name="Doerig C."/>
            <person name="Gruber A."/>
            <person name="Parkinson J."/>
            <person name="Shirley M."/>
            <person name="Wan K.L."/>
            <person name="Berriman M."/>
            <person name="Tomley F."/>
            <person name="Pain A."/>
        </authorList>
    </citation>
    <scope>NUCLEOTIDE SEQUENCE [LARGE SCALE GENOMIC DNA]</scope>
    <source>
        <strain evidence="3">Houghton</strain>
    </source>
</reference>
<accession>U6H1A7</accession>
<organism evidence="3 4">
    <name type="scientific">Eimeria praecox</name>
    <dbReference type="NCBI Taxonomy" id="51316"/>
    <lineage>
        <taxon>Eukaryota</taxon>
        <taxon>Sar</taxon>
        <taxon>Alveolata</taxon>
        <taxon>Apicomplexa</taxon>
        <taxon>Conoidasida</taxon>
        <taxon>Coccidia</taxon>
        <taxon>Eucoccidiorida</taxon>
        <taxon>Eimeriorina</taxon>
        <taxon>Eimeriidae</taxon>
        <taxon>Eimeria</taxon>
    </lineage>
</organism>
<gene>
    <name evidence="3" type="ORF">EPH_0062550</name>
</gene>
<keyword evidence="4" id="KW-1185">Reference proteome</keyword>
<protein>
    <submittedName>
        <fullName evidence="3">Uncharacterized protein</fullName>
    </submittedName>
</protein>
<keyword evidence="2" id="KW-0812">Transmembrane</keyword>
<keyword evidence="1" id="KW-0175">Coiled coil</keyword>
<feature type="coiled-coil region" evidence="1">
    <location>
        <begin position="2"/>
        <end position="44"/>
    </location>
</feature>